<dbReference type="EMBL" id="MH847438">
    <property type="protein sequence ID" value="AYU69152.1"/>
    <property type="molecule type" value="Genomic_DNA"/>
</dbReference>
<sequence length="70" mass="8235">MKWGILYWTVLLVEATQVRSLDFALILMAQDQERIEGQTLNSHEYCNTDAEHGDKICRQDWSARVVRPER</sequence>
<protein>
    <submittedName>
        <fullName evidence="1">Uncharacterized protein</fullName>
    </submittedName>
</protein>
<keyword evidence="1" id="KW-0614">Plasmid</keyword>
<accession>A0A3G4RTW8</accession>
<organism evidence="1">
    <name type="scientific">Escherichia coli</name>
    <dbReference type="NCBI Taxonomy" id="562"/>
    <lineage>
        <taxon>Bacteria</taxon>
        <taxon>Pseudomonadati</taxon>
        <taxon>Pseudomonadota</taxon>
        <taxon>Gammaproteobacteria</taxon>
        <taxon>Enterobacterales</taxon>
        <taxon>Enterobacteriaceae</taxon>
        <taxon>Escherichia</taxon>
    </lineage>
</organism>
<reference evidence="1" key="1">
    <citation type="journal article" date="2018" name="Vet. Microbiol.">
        <title>Characterization of plasmids harboring blaCTX-M genes in Escherichia coli from French pigs.</title>
        <authorList>
            <person name="Lucas P."/>
            <person name="Jouy E."/>
            <person name="Le Devendec L."/>
            <person name="de Boisseson C."/>
            <person name="Perrin-Guyomard A."/>
            <person name="Jove T."/>
            <person name="Blanchard Y."/>
            <person name="Touzain F."/>
            <person name="Kempf I."/>
        </authorList>
    </citation>
    <scope>NUCLEOTIDE SEQUENCE</scope>
    <source>
        <strain evidence="1">12-034</strain>
        <plasmid evidence="1">p12-034</plasmid>
    </source>
</reference>
<name>A0A3G4RTW8_ECOLX</name>
<evidence type="ECO:0000313" key="1">
    <source>
        <dbReference type="EMBL" id="AYU69152.1"/>
    </source>
</evidence>
<gene>
    <name evidence="1" type="ORF">D0368_00403</name>
</gene>
<dbReference type="AlphaFoldDB" id="A0A3G4RTW8"/>
<proteinExistence type="predicted"/>
<geneLocation type="plasmid" evidence="1">
    <name>p12-034</name>
</geneLocation>